<dbReference type="InterPro" id="IPR036263">
    <property type="entry name" value="Chorismate_II_sf"/>
</dbReference>
<evidence type="ECO:0000256" key="2">
    <source>
        <dbReference type="ARBA" id="ARBA00023235"/>
    </source>
</evidence>
<dbReference type="Gene3D" id="1.20.59.10">
    <property type="entry name" value="Chorismate mutase"/>
    <property type="match status" value="1"/>
</dbReference>
<dbReference type="SMART" id="SM00830">
    <property type="entry name" value="CM_2"/>
    <property type="match status" value="1"/>
</dbReference>
<organism evidence="4 5">
    <name type="scientific">Candidatus Erwinia haradaeae</name>
    <dbReference type="NCBI Taxonomy" id="1922217"/>
    <lineage>
        <taxon>Bacteria</taxon>
        <taxon>Pseudomonadati</taxon>
        <taxon>Pseudomonadota</taxon>
        <taxon>Gammaproteobacteria</taxon>
        <taxon>Enterobacterales</taxon>
        <taxon>Erwiniaceae</taxon>
        <taxon>Erwinia</taxon>
    </lineage>
</organism>
<reference evidence="4 5" key="1">
    <citation type="submission" date="2019-02" db="EMBL/GenBank/DDBJ databases">
        <authorList>
            <person name="Manzano-Marin A."/>
            <person name="Manzano-Marin A."/>
        </authorList>
    </citation>
    <scope>NUCLEOTIDE SEQUENCE [LARGE SCALE GENOMIC DNA]</scope>
    <source>
        <strain evidence="4 5">ErCilaricifoliae</strain>
    </source>
</reference>
<dbReference type="Pfam" id="PF01817">
    <property type="entry name" value="CM_2"/>
    <property type="match status" value="1"/>
</dbReference>
<evidence type="ECO:0000259" key="3">
    <source>
        <dbReference type="PROSITE" id="PS51168"/>
    </source>
</evidence>
<accession>A0A451DC13</accession>
<evidence type="ECO:0000313" key="4">
    <source>
        <dbReference type="EMBL" id="VFP83909.1"/>
    </source>
</evidence>
<dbReference type="SUPFAM" id="SSF48600">
    <property type="entry name" value="Chorismate mutase II"/>
    <property type="match status" value="1"/>
</dbReference>
<dbReference type="InterPro" id="IPR051331">
    <property type="entry name" value="Chorismate_mutase-related"/>
</dbReference>
<dbReference type="AlphaFoldDB" id="A0A451DC13"/>
<protein>
    <recommendedName>
        <fullName evidence="1">chorismate mutase</fullName>
        <ecNumber evidence="1">5.4.99.5</ecNumber>
    </recommendedName>
</protein>
<dbReference type="PANTHER" id="PTHR38041:SF1">
    <property type="entry name" value="CHORISMATE MUTASE"/>
    <property type="match status" value="1"/>
</dbReference>
<gene>
    <name evidence="4" type="primary">tyrA</name>
    <name evidence="4" type="ORF">ERCILAFE3058_022</name>
</gene>
<dbReference type="PANTHER" id="PTHR38041">
    <property type="entry name" value="CHORISMATE MUTASE"/>
    <property type="match status" value="1"/>
</dbReference>
<dbReference type="InterPro" id="IPR002701">
    <property type="entry name" value="CM_II_prokaryot"/>
</dbReference>
<dbReference type="RefSeq" id="WP_157989484.1">
    <property type="nucleotide sequence ID" value="NZ_LR217720.1"/>
</dbReference>
<dbReference type="UniPathway" id="UPA00120">
    <property type="reaction ID" value="UER00203"/>
</dbReference>
<proteinExistence type="predicted"/>
<dbReference type="InterPro" id="IPR036979">
    <property type="entry name" value="CM_dom_sf"/>
</dbReference>
<dbReference type="Proteomes" id="UP000294418">
    <property type="component" value="Chromosome"/>
</dbReference>
<dbReference type="GO" id="GO:0046417">
    <property type="term" value="P:chorismate metabolic process"/>
    <property type="evidence" value="ECO:0007669"/>
    <property type="project" value="InterPro"/>
</dbReference>
<feature type="domain" description="Chorismate mutase" evidence="3">
    <location>
        <begin position="1"/>
        <end position="85"/>
    </location>
</feature>
<dbReference type="GO" id="GO:0009697">
    <property type="term" value="P:salicylic acid biosynthetic process"/>
    <property type="evidence" value="ECO:0007669"/>
    <property type="project" value="TreeGrafter"/>
</dbReference>
<keyword evidence="2 4" id="KW-0413">Isomerase</keyword>
<dbReference type="EMBL" id="LR217720">
    <property type="protein sequence ID" value="VFP83909.1"/>
    <property type="molecule type" value="Genomic_DNA"/>
</dbReference>
<evidence type="ECO:0000256" key="1">
    <source>
        <dbReference type="ARBA" id="ARBA00012404"/>
    </source>
</evidence>
<dbReference type="PROSITE" id="PS51168">
    <property type="entry name" value="CHORISMATE_MUT_2"/>
    <property type="match status" value="1"/>
</dbReference>
<name>A0A451DC13_9GAMM</name>
<dbReference type="EC" id="5.4.99.5" evidence="1"/>
<dbReference type="GO" id="GO:0004106">
    <property type="term" value="F:chorismate mutase activity"/>
    <property type="evidence" value="ECO:0007669"/>
    <property type="project" value="UniProtKB-EC"/>
</dbReference>
<sequence>MTPKIDRLRKKIDELDKKIIRLIAERIELASTIADIKNQQGIPLYSPEREKLIISSCRKEIENLGRKNMMEDIVNIMRYIMQKSYNKKIKKVHLILNKVL</sequence>
<evidence type="ECO:0000313" key="5">
    <source>
        <dbReference type="Proteomes" id="UP000294418"/>
    </source>
</evidence>
<dbReference type="OrthoDB" id="6198144at2"/>